<reference evidence="3 4" key="1">
    <citation type="journal article" date="2018" name="ISME J.">
        <title>Involvement of Burkholderiaceae and sulfurous volatiles in disease-suppressive soils.</title>
        <authorList>
            <person name="Carrion V.J."/>
            <person name="Cordovez V."/>
            <person name="Tyc O."/>
            <person name="Etalo D.W."/>
            <person name="de Bruijn I."/>
            <person name="de Jager V.C."/>
            <person name="Medema M.H."/>
            <person name="Eberl L."/>
            <person name="Raaijmakers J.M."/>
        </authorList>
    </citation>
    <scope>NUCLEOTIDE SEQUENCE [LARGE SCALE GENOMIC DNA]</scope>
    <source>
        <strain evidence="4">mHSR5</strain>
    </source>
</reference>
<evidence type="ECO:0000313" key="3">
    <source>
        <dbReference type="EMBL" id="AXF25744.1"/>
    </source>
</evidence>
<proteinExistence type="predicted"/>
<dbReference type="Proteomes" id="UP000253104">
    <property type="component" value="Chromosome mHSR5_C"/>
</dbReference>
<feature type="domain" description="(S)-ureidoglycine aminohydrolase cupin" evidence="2">
    <location>
        <begin position="89"/>
        <end position="130"/>
    </location>
</feature>
<evidence type="ECO:0000259" key="2">
    <source>
        <dbReference type="Pfam" id="PF05899"/>
    </source>
</evidence>
<keyword evidence="1" id="KW-0732">Signal</keyword>
<dbReference type="SUPFAM" id="SSF51182">
    <property type="entry name" value="RmlC-like cupins"/>
    <property type="match status" value="1"/>
</dbReference>
<evidence type="ECO:0000256" key="1">
    <source>
        <dbReference type="SAM" id="SignalP"/>
    </source>
</evidence>
<dbReference type="InterPro" id="IPR011051">
    <property type="entry name" value="RmlC_Cupin_sf"/>
</dbReference>
<feature type="chain" id="PRO_5016454377" evidence="1">
    <location>
        <begin position="23"/>
        <end position="160"/>
    </location>
</feature>
<dbReference type="InterPro" id="IPR014710">
    <property type="entry name" value="RmlC-like_jellyroll"/>
</dbReference>
<dbReference type="InterPro" id="IPR008579">
    <property type="entry name" value="UGlyAH_Cupin_dom"/>
</dbReference>
<gene>
    <name evidence="3" type="ORF">CUJ89_35560</name>
</gene>
<dbReference type="PROSITE" id="PS51257">
    <property type="entry name" value="PROKAR_LIPOPROTEIN"/>
    <property type="match status" value="1"/>
</dbReference>
<accession>A0A2Z5NAB9</accession>
<dbReference type="Pfam" id="PF05899">
    <property type="entry name" value="Cupin_3"/>
    <property type="match status" value="1"/>
</dbReference>
<dbReference type="AlphaFoldDB" id="A0A2Z5NAB9"/>
<dbReference type="RefSeq" id="WP_114182107.1">
    <property type="nucleotide sequence ID" value="NZ_CP024904.1"/>
</dbReference>
<dbReference type="Gene3D" id="2.60.120.10">
    <property type="entry name" value="Jelly Rolls"/>
    <property type="match status" value="1"/>
</dbReference>
<protein>
    <submittedName>
        <fullName evidence="3">Cupin</fullName>
    </submittedName>
</protein>
<sequence>MYRYALATLALAGITISTAACAETIKPVKASKSDLAGAIFTRADAVKKEDHGERSTDVVTFTSTDTAYQTGVYRSGPSHEEITGPQGLPYNEFLYFLSGSVKLTSSDGSVMIVKTGEAVTLPQGWTGHFDTPGYTKLYVTYSPDDGKKQSDISGHPNTEE</sequence>
<dbReference type="OrthoDB" id="9799053at2"/>
<feature type="signal peptide" evidence="1">
    <location>
        <begin position="1"/>
        <end position="22"/>
    </location>
</feature>
<organism evidence="3 4">
    <name type="scientific">Burkholderia pyrrocinia</name>
    <name type="common">Pseudomonas pyrrocinia</name>
    <dbReference type="NCBI Taxonomy" id="60550"/>
    <lineage>
        <taxon>Bacteria</taxon>
        <taxon>Pseudomonadati</taxon>
        <taxon>Pseudomonadota</taxon>
        <taxon>Betaproteobacteria</taxon>
        <taxon>Burkholderiales</taxon>
        <taxon>Burkholderiaceae</taxon>
        <taxon>Burkholderia</taxon>
        <taxon>Burkholderia cepacia complex</taxon>
    </lineage>
</organism>
<name>A0A2Z5NAB9_BURPY</name>
<evidence type="ECO:0000313" key="4">
    <source>
        <dbReference type="Proteomes" id="UP000253104"/>
    </source>
</evidence>
<dbReference type="EMBL" id="CP024904">
    <property type="protein sequence ID" value="AXF25744.1"/>
    <property type="molecule type" value="Genomic_DNA"/>
</dbReference>